<dbReference type="GO" id="GO:0004672">
    <property type="term" value="F:protein kinase activity"/>
    <property type="evidence" value="ECO:0007669"/>
    <property type="project" value="InterPro"/>
</dbReference>
<dbReference type="PANTHER" id="PTHR12272:SF11">
    <property type="entry name" value="PAN2-PAN3 DEADENYLATION COMPLEX SUBUNIT PAN3"/>
    <property type="match status" value="1"/>
</dbReference>
<comment type="subcellular location">
    <subcellularLocation>
        <location evidence="2 16">Cytoplasm</location>
        <location evidence="2 16">P-body</location>
    </subcellularLocation>
    <subcellularLocation>
        <location evidence="1">Nucleus</location>
    </subcellularLocation>
</comment>
<comment type="domain">
    <text evidence="16">The N-terminal zinc finger binds to poly(A) RNA.</text>
</comment>
<feature type="coiled-coil region" evidence="16">
    <location>
        <begin position="547"/>
        <end position="585"/>
    </location>
</feature>
<dbReference type="Gene3D" id="1.10.510.10">
    <property type="entry name" value="Transferase(Phosphotransferase) domain 1"/>
    <property type="match status" value="1"/>
</dbReference>
<evidence type="ECO:0000256" key="12">
    <source>
        <dbReference type="ARBA" id="ARBA00058968"/>
    </source>
</evidence>
<dbReference type="GO" id="GO:0000289">
    <property type="term" value="P:nuclear-transcribed mRNA poly(A) tail shortening"/>
    <property type="evidence" value="ECO:0007669"/>
    <property type="project" value="UniProtKB-UniRule"/>
</dbReference>
<keyword evidence="6 16" id="KW-0547">Nucleotide-binding</keyword>
<feature type="chain" id="PRO_5034098924" description="PAN2-PAN3 deadenylation complex subunit PAN3" evidence="18">
    <location>
        <begin position="18"/>
        <end position="683"/>
    </location>
</feature>
<evidence type="ECO:0000256" key="9">
    <source>
        <dbReference type="ARBA" id="ARBA00022840"/>
    </source>
</evidence>
<dbReference type="GO" id="GO:0031251">
    <property type="term" value="C:PAN complex"/>
    <property type="evidence" value="ECO:0007669"/>
    <property type="project" value="UniProtKB-UniRule"/>
</dbReference>
<evidence type="ECO:0000313" key="21">
    <source>
        <dbReference type="Proteomes" id="UP000694424"/>
    </source>
</evidence>
<evidence type="ECO:0000256" key="1">
    <source>
        <dbReference type="ARBA" id="ARBA00004123"/>
    </source>
</evidence>
<dbReference type="InterPro" id="IPR000719">
    <property type="entry name" value="Prot_kinase_dom"/>
</dbReference>
<dbReference type="FunFam" id="1.20.5.5160:FF:000001">
    <property type="entry name" value="PAN2-PAN3 deadenylation complex subunit PAN3"/>
    <property type="match status" value="1"/>
</dbReference>
<dbReference type="InterPro" id="IPR011009">
    <property type="entry name" value="Kinase-like_dom_sf"/>
</dbReference>
<dbReference type="FunFam" id="1.10.510.10:FF:000168">
    <property type="entry name" value="PAN2-PAN3 deadenylation complex subunit PAN3"/>
    <property type="match status" value="1"/>
</dbReference>
<dbReference type="AlphaFoldDB" id="A0A8B9PPG4"/>
<keyword evidence="3 16" id="KW-0963">Cytoplasm</keyword>
<evidence type="ECO:0000256" key="6">
    <source>
        <dbReference type="ARBA" id="ARBA00022741"/>
    </source>
</evidence>
<feature type="signal peptide" evidence="18">
    <location>
        <begin position="1"/>
        <end position="17"/>
    </location>
</feature>
<keyword evidence="21" id="KW-1185">Reference proteome</keyword>
<keyword evidence="10 16" id="KW-0175">Coiled coil</keyword>
<proteinExistence type="inferred from homology"/>
<keyword evidence="4 16" id="KW-0507">mRNA processing</keyword>
<dbReference type="InterPro" id="IPR030844">
    <property type="entry name" value="PAN3"/>
</dbReference>
<keyword evidence="18" id="KW-0732">Signal</keyword>
<reference evidence="20" key="1">
    <citation type="submission" date="2025-08" db="UniProtKB">
        <authorList>
            <consortium name="Ensembl"/>
        </authorList>
    </citation>
    <scope>IDENTIFICATION</scope>
</reference>
<evidence type="ECO:0000256" key="18">
    <source>
        <dbReference type="SAM" id="SignalP"/>
    </source>
</evidence>
<comment type="domain">
    <text evidence="16">Contains a pseudokinase domain. The protein kinase domain is predicted to be catalytically inactive because some of the residues important for catalytic activity are substituted and it lacks the equivalent of the binding site for a peptide substrate. However, it has retained an ATP-binding site and ATP-binding is required for mRNA degradation, stimulating the activity of the PAN2 nuclease in vitro. The nucleotide-binding site is juxtaposed to the RNase active site of PAN2 in the complex and may actually bind nucleosides of a poly(A) RNA rather than ATP, feeding the poly(A)-tail to the active site of the deadenylase and thus increasing the efficiency with which this distributive enzyme degrades oligo(A) RNAs.</text>
</comment>
<dbReference type="GO" id="GO:0005634">
    <property type="term" value="C:nucleus"/>
    <property type="evidence" value="ECO:0007669"/>
    <property type="project" value="UniProtKB-SubCell"/>
</dbReference>
<evidence type="ECO:0000313" key="20">
    <source>
        <dbReference type="Ensembl" id="ENSAOWP00000013826.1"/>
    </source>
</evidence>
<comment type="function">
    <text evidence="12">Decreases PAN2-mediated deadenylation, possibly by preventing progression into the second CCR4-NOT mediated stage of biphasic deadenylation. Has a significant effect on mRNA stability, generally stabilizing a subset of the transcriptome. Stabilizes mRNAs degraded by the AU-rich element (ARE)-mediated mRNA decay pathway but promotes degradation of mRNAs by the microRNA-mediated pathway. Its activity influences mRNP remodeling, specifically reducing formation of a subset of P-bodies containing GW220, an isoform of TNRC6A.</text>
</comment>
<evidence type="ECO:0000256" key="3">
    <source>
        <dbReference type="ARBA" id="ARBA00022490"/>
    </source>
</evidence>
<feature type="region of interest" description="Disordered" evidence="17">
    <location>
        <begin position="148"/>
        <end position="169"/>
    </location>
</feature>
<comment type="function">
    <text evidence="11">Enhances PAN2 deadenylase activity and has an extensive effect on mRNA stability, generally enhancing mRNA decay across the transcriptome by multiple pathways, including the AU-rich element (ARE)-mediated pathway, microRNA-mediated pathway and the nonsense-mediated pathway (NMD). Its activity is required for efficient P-body formation. May be involved in regulating mRNAs of genes involved in cell cycle progression and cell proliferation.</text>
</comment>
<feature type="binding site" evidence="16">
    <location>
        <begin position="441"/>
        <end position="442"/>
    </location>
    <ligand>
        <name>ATP</name>
        <dbReference type="ChEBI" id="CHEBI:30616"/>
    </ligand>
</feature>
<feature type="region of interest" description="Knob domain" evidence="16">
    <location>
        <begin position="586"/>
        <end position="683"/>
    </location>
</feature>
<dbReference type="Gene3D" id="1.10.287.3700">
    <property type="match status" value="1"/>
</dbReference>
<feature type="binding site" evidence="16">
    <location>
        <begin position="367"/>
        <end position="374"/>
    </location>
    <ligand>
        <name>ATP</name>
        <dbReference type="ChEBI" id="CHEBI:30616"/>
    </ligand>
</feature>
<evidence type="ECO:0000256" key="11">
    <source>
        <dbReference type="ARBA" id="ARBA00056692"/>
    </source>
</evidence>
<dbReference type="GO" id="GO:0010606">
    <property type="term" value="P:positive regulation of cytoplasmic mRNA processing body assembly"/>
    <property type="evidence" value="ECO:0007669"/>
    <property type="project" value="UniProtKB-UniRule"/>
</dbReference>
<dbReference type="GO" id="GO:0008143">
    <property type="term" value="F:poly(A) binding"/>
    <property type="evidence" value="ECO:0007669"/>
    <property type="project" value="TreeGrafter"/>
</dbReference>
<feature type="region of interest" description="Disordered" evidence="17">
    <location>
        <begin position="194"/>
        <end position="232"/>
    </location>
</feature>
<dbReference type="GO" id="GO:0005524">
    <property type="term" value="F:ATP binding"/>
    <property type="evidence" value="ECO:0007669"/>
    <property type="project" value="UniProtKB-UniRule"/>
</dbReference>
<dbReference type="GO" id="GO:0000932">
    <property type="term" value="C:P-body"/>
    <property type="evidence" value="ECO:0007669"/>
    <property type="project" value="UniProtKB-SubCell"/>
</dbReference>
<keyword evidence="5" id="KW-0479">Metal-binding</keyword>
<keyword evidence="7" id="KW-0863">Zinc-finger</keyword>
<reference evidence="20" key="2">
    <citation type="submission" date="2025-09" db="UniProtKB">
        <authorList>
            <consortium name="Ensembl"/>
        </authorList>
    </citation>
    <scope>IDENTIFICATION</scope>
</reference>
<comment type="subunit">
    <text evidence="16">Homodimer. Forms a heterotrimer with a catalytic subunit PAN2 to form the poly(A)-nuclease (PAN) deadenylation complex. Interacts (via PAM-2 motif) with poly(A)-binding protein PABPC1 (via PABC domain), conferring substrate specificity of the enzyme complex. Interacts with the GW182 family proteins TNRC6A, TNRC6B and TNRC6C.</text>
</comment>
<dbReference type="HAMAP" id="MF_03181">
    <property type="entry name" value="PAN3"/>
    <property type="match status" value="1"/>
</dbReference>
<dbReference type="GO" id="GO:0006397">
    <property type="term" value="P:mRNA processing"/>
    <property type="evidence" value="ECO:0007669"/>
    <property type="project" value="UniProtKB-KW"/>
</dbReference>
<evidence type="ECO:0000256" key="17">
    <source>
        <dbReference type="SAM" id="MobiDB-lite"/>
    </source>
</evidence>
<comment type="function">
    <text evidence="16">Regulatory subunit of the poly(A)-nuclease (PAN) deadenylation complex, one of two cytoplasmic mRNA deadenylases involved in general and miRNA-mediated mRNA turnover. PAN specifically shortens poly(A) tails of RNA and the activity is stimulated by poly(A)-binding protein (PABP). PAN deadenylation is followed by rapid degradation of the shortened mRNA tails by the CCR4-NOT complex. Deadenylated mRNAs are then degraded by two alternative mechanisms, namely exosome-mediated 3'-5' exonucleolytic degradation, or deadenlyation-dependent mRNA decaping and subsequent 5'-3' exonucleolytic degradation by XRN1. PAN3 acts as a positive regulator for PAN activity, recruiting the catalytic subunit PAN2 to mRNA via its interaction with RNA and PABP, and to miRNA targets via its interaction with GW182 family proteins.</text>
</comment>
<keyword evidence="9 16" id="KW-0067">ATP-binding</keyword>
<dbReference type="Pfam" id="PF18101">
    <property type="entry name" value="Pan3_CK"/>
    <property type="match status" value="1"/>
</dbReference>
<dbReference type="Proteomes" id="UP000694424">
    <property type="component" value="Unplaced"/>
</dbReference>
<comment type="domain">
    <text evidence="16">The pseudokinase domain, the coiled-coil (CC), and C-terminal knob domain (CK) form a structural unit (PKC) that forms an extensive high-affinity interaction surface for PAN2.</text>
</comment>
<dbReference type="Ensembl" id="ENSAOWT00000015692.1">
    <property type="protein sequence ID" value="ENSAOWP00000013826.1"/>
    <property type="gene ID" value="ENSAOWG00000009381.1"/>
</dbReference>
<evidence type="ECO:0000256" key="8">
    <source>
        <dbReference type="ARBA" id="ARBA00022833"/>
    </source>
</evidence>
<sequence>MFFFFLLVPGIDGGGLADASLTDSYFSTSFIGVNGFGSPTETKYPMMQRMTNSSSSPSLLSDSAKQYAGHDPLTSPNSSLFNDFAALSLSQRRKPRKYRLGMLDERIVPVGSKARKSKNPIGCLADRCKTGVPINMVWWNRVTENNLQTPNPTASEFIPKGGSTSRLSNVSQSNMSAFSQALFSHPSMGSPATAGLAPGMSLSAGSSPLHSPKITPHTSPAPRRRSHTPNSANYMVPTSASASVANAVSQPPSTGQVIQKETVEFSPTVPAEVDSYHSLFPLEPLPPPNRIQKTSNFGYITSCYKAVNSKDDLPYCLRRIHGFRLVNTKCMVLVDMWKKIQHSNIVTLREVFTTKAFGEHSLVFAYDFHAGGETMMSRHFNDPSADAYFTKRKWGQHDGPLPRQHAGLLPESLIWAYIVQLSSALRTIHTAGLACRVMDPTKILVTGKTRLRVNCVGIFDVLTFDNSQNNPLALMAQFQQADLISLGKVVLALACNSLSGIQRENLQKAMELVTINYSSDLKNLILYLLTDQNRLRSVNDIMPMIGARFYTQLDAAQMRNDVIEEDLAKEVQNGRLFRLLAKLGTINERPEFQKDPTWSETGDRYLLKLFRDHLFHQVTEAGTPWIDLSHIISCLNKLDAGVPEKISLISRDEKSVLVVTYSDLKRCFENTFQELIAAANGQL</sequence>
<evidence type="ECO:0000256" key="13">
    <source>
        <dbReference type="ARBA" id="ARBA00059771"/>
    </source>
</evidence>
<dbReference type="FunFam" id="1.10.287.3700:FF:000001">
    <property type="entry name" value="PAN2-PAN3 deadenylation complex subunit PAN3"/>
    <property type="match status" value="1"/>
</dbReference>
<dbReference type="GO" id="GO:0008270">
    <property type="term" value="F:zinc ion binding"/>
    <property type="evidence" value="ECO:0007669"/>
    <property type="project" value="UniProtKB-KW"/>
</dbReference>
<feature type="domain" description="Protein kinase" evidence="19">
    <location>
        <begin position="289"/>
        <end position="550"/>
    </location>
</feature>
<evidence type="ECO:0000256" key="7">
    <source>
        <dbReference type="ARBA" id="ARBA00022771"/>
    </source>
</evidence>
<comment type="similarity">
    <text evidence="16">Belongs to the protein kinase superfamily. PAN3 family.</text>
</comment>
<accession>A0A8B9PPG4</accession>
<evidence type="ECO:0000256" key="10">
    <source>
        <dbReference type="ARBA" id="ARBA00023054"/>
    </source>
</evidence>
<comment type="caution">
    <text evidence="16">Lacks conserved residue(s) required for the propagation of feature annotation.</text>
</comment>
<evidence type="ECO:0000256" key="16">
    <source>
        <dbReference type="HAMAP-Rule" id="MF_03181"/>
    </source>
</evidence>
<gene>
    <name evidence="16" type="primary">PAN3</name>
</gene>
<evidence type="ECO:0000256" key="5">
    <source>
        <dbReference type="ARBA" id="ARBA00022723"/>
    </source>
</evidence>
<feature type="binding site" evidence="16">
    <location>
        <position position="318"/>
    </location>
    <ligand>
        <name>ATP</name>
        <dbReference type="ChEBI" id="CHEBI:30616"/>
    </ligand>
</feature>
<name>A0A8B9PPG4_APTOW</name>
<keyword evidence="8" id="KW-0862">Zinc</keyword>
<evidence type="ECO:0000256" key="15">
    <source>
        <dbReference type="ARBA" id="ARBA00064737"/>
    </source>
</evidence>
<evidence type="ECO:0000259" key="19">
    <source>
        <dbReference type="PROSITE" id="PS50011"/>
    </source>
</evidence>
<dbReference type="PROSITE" id="PS50011">
    <property type="entry name" value="PROTEIN_KINASE_DOM"/>
    <property type="match status" value="1"/>
</dbReference>
<dbReference type="Gene3D" id="1.20.5.5160">
    <property type="match status" value="1"/>
</dbReference>
<dbReference type="InterPro" id="IPR041332">
    <property type="entry name" value="Pan3_CK"/>
</dbReference>
<comment type="subunit">
    <text evidence="14">Interacts with PAN2. Interacts (via N-terminus) with PABPC1 at lower efficiency than isoform 3.</text>
</comment>
<evidence type="ECO:0000256" key="4">
    <source>
        <dbReference type="ARBA" id="ARBA00022664"/>
    </source>
</evidence>
<evidence type="ECO:0000256" key="2">
    <source>
        <dbReference type="ARBA" id="ARBA00004201"/>
    </source>
</evidence>
<comment type="subunit">
    <text evidence="15">Interacts with PAN2. Interacts (via N-terminus) with PABPC1 at higher efficiency than isoform 1.</text>
</comment>
<organism evidence="20 21">
    <name type="scientific">Apteryx owenii</name>
    <name type="common">Little spotted kiwi</name>
    <dbReference type="NCBI Taxonomy" id="8824"/>
    <lineage>
        <taxon>Eukaryota</taxon>
        <taxon>Metazoa</taxon>
        <taxon>Chordata</taxon>
        <taxon>Craniata</taxon>
        <taxon>Vertebrata</taxon>
        <taxon>Euteleostomi</taxon>
        <taxon>Archelosauria</taxon>
        <taxon>Archosauria</taxon>
        <taxon>Dinosauria</taxon>
        <taxon>Saurischia</taxon>
        <taxon>Theropoda</taxon>
        <taxon>Coelurosauria</taxon>
        <taxon>Aves</taxon>
        <taxon>Palaeognathae</taxon>
        <taxon>Apterygiformes</taxon>
        <taxon>Apterygidae</taxon>
        <taxon>Apteryx</taxon>
    </lineage>
</organism>
<dbReference type="SUPFAM" id="SSF56112">
    <property type="entry name" value="Protein kinase-like (PK-like)"/>
    <property type="match status" value="1"/>
</dbReference>
<protein>
    <recommendedName>
        <fullName evidence="16">PAN2-PAN3 deadenylation complex subunit PAN3</fullName>
    </recommendedName>
    <alternativeName>
        <fullName evidence="16">PAB1P-dependent poly(A)-specific ribonuclease</fullName>
    </alternativeName>
    <alternativeName>
        <fullName evidence="16">Poly(A)-nuclease deadenylation complex subunit 3</fullName>
        <shortName evidence="16">PAN deadenylation complex subunit 3</shortName>
    </alternativeName>
</protein>
<comment type="function">
    <text evidence="13">Regulatory subunit of the poly(A)-nuclease (PAN) deadenylation complex, one of two cytoplasmic mRNA deadenylases involved in general and miRNA-mediated mRNA turnover. PAN specifically shortens poly(A) tails of RNA and the activity is stimulated by poly(A)-binding protein (PABP). PAN deadenylation is followed by rapid degradation of the shortened mRNA tails by the CCR4-NOT complex. Deadenylated mRNAs are then degraded by two alternative mechanisms, namely exosome-mediated 3'-5' exonucleolytic degradation, or deadenylation-dependent mRNA decapping and subsequent 5'-3' exonucleolytic degradation by XRN1. PAN3 acts as a regulator for PAN activity, recruiting the catalytic subunit PAN2 to mRNA via its interaction with RNA and PABP, and to miRNA targets via its interaction with GW182 family proteins.</text>
</comment>
<dbReference type="PANTHER" id="PTHR12272">
    <property type="entry name" value="DEADENYLATION COMPLEX SUBUNIT PAN3"/>
    <property type="match status" value="1"/>
</dbReference>
<evidence type="ECO:0000256" key="14">
    <source>
        <dbReference type="ARBA" id="ARBA00062386"/>
    </source>
</evidence>